<dbReference type="EMBL" id="AFZD01000018">
    <property type="protein sequence ID" value="EHL10865.1"/>
    <property type="molecule type" value="Genomic_DNA"/>
</dbReference>
<evidence type="ECO:0000313" key="2">
    <source>
        <dbReference type="Proteomes" id="UP000003527"/>
    </source>
</evidence>
<proteinExistence type="predicted"/>
<dbReference type="PATRIC" id="fig|796944.3.peg.1745"/>
<dbReference type="RefSeq" id="WP_009536825.1">
    <property type="nucleotide sequence ID" value="NZ_JH414505.1"/>
</dbReference>
<dbReference type="HOGENOM" id="CLU_1395108_0_0_9"/>
<accession>G9WVS8</accession>
<gene>
    <name evidence="1" type="ORF">HMPREF9624_01012</name>
</gene>
<protein>
    <recommendedName>
        <fullName evidence="3">DUF4276 family protein</fullName>
    </recommendedName>
</protein>
<evidence type="ECO:0000313" key="1">
    <source>
        <dbReference type="EMBL" id="EHL10865.1"/>
    </source>
</evidence>
<comment type="caution">
    <text evidence="1">The sequence shown here is derived from an EMBL/GenBank/DDBJ whole genome shotgun (WGS) entry which is preliminary data.</text>
</comment>
<keyword evidence="2" id="KW-1185">Reference proteome</keyword>
<organism evidence="1 2">
    <name type="scientific">Oribacterium asaccharolyticum ACB7</name>
    <dbReference type="NCBI Taxonomy" id="796944"/>
    <lineage>
        <taxon>Bacteria</taxon>
        <taxon>Bacillati</taxon>
        <taxon>Bacillota</taxon>
        <taxon>Clostridia</taxon>
        <taxon>Lachnospirales</taxon>
        <taxon>Lachnospiraceae</taxon>
        <taxon>Oribacterium</taxon>
    </lineage>
</organism>
<sequence length="195" mass="22430">MSKCLVLFVEGETEVEFYKAVINFAREKRKDKKFDTKIECKNVYGIGGFKNIVCRKFIKEIKPKYDGYEFTIVLCSDTDVFELEQKPPVNWTDVKNNLISAGASNVVLVRAKKSIEDWFLYDLDNILSFLRLKKGTKISGRNGYDKIKRLYKLANKMYIKGMKSNGMVAKLDIEKISLAIKDQLSPLYKSLGVKL</sequence>
<dbReference type="AlphaFoldDB" id="G9WVS8"/>
<name>G9WVS8_9FIRM</name>
<reference evidence="1 2" key="1">
    <citation type="submission" date="2011-08" db="EMBL/GenBank/DDBJ databases">
        <title>The Genome Sequence of Oribacterium sp. ACB7.</title>
        <authorList>
            <consortium name="The Broad Institute Genome Sequencing Platform"/>
            <person name="Earl A."/>
            <person name="Ward D."/>
            <person name="Feldgarden M."/>
            <person name="Gevers D."/>
            <person name="Sizova M."/>
            <person name="Hazen A."/>
            <person name="Epstein S."/>
            <person name="Young S.K."/>
            <person name="Zeng Q."/>
            <person name="Gargeya S."/>
            <person name="Fitzgerald M."/>
            <person name="Haas B."/>
            <person name="Abouelleil A."/>
            <person name="Alvarado L."/>
            <person name="Arachchi H.M."/>
            <person name="Berlin A."/>
            <person name="Brown A."/>
            <person name="Chapman S.B."/>
            <person name="Chen Z."/>
            <person name="Dunbar C."/>
            <person name="Freedman E."/>
            <person name="Gearin G."/>
            <person name="Gellesch M."/>
            <person name="Goldberg J."/>
            <person name="Griggs A."/>
            <person name="Gujja S."/>
            <person name="Heiman D."/>
            <person name="Howarth C."/>
            <person name="Larson L."/>
            <person name="Lui A."/>
            <person name="MacDonald P.J.P."/>
            <person name="Montmayeur A."/>
            <person name="Murphy C."/>
            <person name="Neiman D."/>
            <person name="Pearson M."/>
            <person name="Priest M."/>
            <person name="Roberts A."/>
            <person name="Saif S."/>
            <person name="Shea T."/>
            <person name="Shenoy N."/>
            <person name="Sisk P."/>
            <person name="Stolte C."/>
            <person name="Sykes S."/>
            <person name="Wortman J."/>
            <person name="Nusbaum C."/>
            <person name="Birren B."/>
        </authorList>
    </citation>
    <scope>NUCLEOTIDE SEQUENCE [LARGE SCALE GENOMIC DNA]</scope>
    <source>
        <strain evidence="1 2">ACB7</strain>
    </source>
</reference>
<evidence type="ECO:0008006" key="3">
    <source>
        <dbReference type="Google" id="ProtNLM"/>
    </source>
</evidence>
<dbReference type="Proteomes" id="UP000003527">
    <property type="component" value="Unassembled WGS sequence"/>
</dbReference>